<comment type="subcellular location">
    <subcellularLocation>
        <location evidence="1">Secreted</location>
    </subcellularLocation>
</comment>
<comment type="similarity">
    <text evidence="2">Belongs to the major royal jelly protein family.</text>
</comment>
<dbReference type="Pfam" id="PF03022">
    <property type="entry name" value="MRJP"/>
    <property type="match status" value="1"/>
</dbReference>
<keyword evidence="4 6" id="KW-0732">Signal</keyword>
<evidence type="ECO:0000256" key="1">
    <source>
        <dbReference type="ARBA" id="ARBA00004613"/>
    </source>
</evidence>
<dbReference type="RefSeq" id="XP_015591222.1">
    <property type="nucleotide sequence ID" value="XM_015735736.2"/>
</dbReference>
<protein>
    <submittedName>
        <fullName evidence="8">Major royal jelly protein 1</fullName>
    </submittedName>
</protein>
<dbReference type="PANTHER" id="PTHR10009:SF7">
    <property type="entry name" value="GH10609P-RELATED"/>
    <property type="match status" value="1"/>
</dbReference>
<dbReference type="PRINTS" id="PR01366">
    <property type="entry name" value="ROYALJELLY"/>
</dbReference>
<evidence type="ECO:0000256" key="3">
    <source>
        <dbReference type="ARBA" id="ARBA00022525"/>
    </source>
</evidence>
<keyword evidence="3" id="KW-0964">Secreted</keyword>
<proteinExistence type="inferred from homology"/>
<dbReference type="InterPro" id="IPR011042">
    <property type="entry name" value="6-blade_b-propeller_TolB-like"/>
</dbReference>
<feature type="signal peptide" evidence="6">
    <location>
        <begin position="1"/>
        <end position="15"/>
    </location>
</feature>
<dbReference type="AlphaFoldDB" id="A0AAJ7BQN5"/>
<dbReference type="InterPro" id="IPR017996">
    <property type="entry name" value="MRJP/yellow-related"/>
</dbReference>
<evidence type="ECO:0000256" key="4">
    <source>
        <dbReference type="ARBA" id="ARBA00022729"/>
    </source>
</evidence>
<dbReference type="GO" id="GO:0005576">
    <property type="term" value="C:extracellular region"/>
    <property type="evidence" value="ECO:0007669"/>
    <property type="project" value="UniProtKB-SubCell"/>
</dbReference>
<reference evidence="8" key="1">
    <citation type="submission" date="2025-08" db="UniProtKB">
        <authorList>
            <consortium name="RefSeq"/>
        </authorList>
    </citation>
    <scope>IDENTIFICATION</scope>
</reference>
<evidence type="ECO:0000313" key="8">
    <source>
        <dbReference type="RefSeq" id="XP_015591222.1"/>
    </source>
</evidence>
<organism evidence="7 8">
    <name type="scientific">Cephus cinctus</name>
    <name type="common">Wheat stem sawfly</name>
    <dbReference type="NCBI Taxonomy" id="211228"/>
    <lineage>
        <taxon>Eukaryota</taxon>
        <taxon>Metazoa</taxon>
        <taxon>Ecdysozoa</taxon>
        <taxon>Arthropoda</taxon>
        <taxon>Hexapoda</taxon>
        <taxon>Insecta</taxon>
        <taxon>Pterygota</taxon>
        <taxon>Neoptera</taxon>
        <taxon>Endopterygota</taxon>
        <taxon>Hymenoptera</taxon>
        <taxon>Cephoidea</taxon>
        <taxon>Cephidae</taxon>
        <taxon>Cephus</taxon>
    </lineage>
</organism>
<dbReference type="PANTHER" id="PTHR10009">
    <property type="entry name" value="PROTEIN YELLOW-RELATED"/>
    <property type="match status" value="1"/>
</dbReference>
<dbReference type="KEGG" id="ccin:107265864"/>
<keyword evidence="7" id="KW-1185">Reference proteome</keyword>
<dbReference type="Gene3D" id="2.120.10.30">
    <property type="entry name" value="TolB, C-terminal domain"/>
    <property type="match status" value="1"/>
</dbReference>
<feature type="chain" id="PRO_5042606777" evidence="6">
    <location>
        <begin position="16"/>
        <end position="410"/>
    </location>
</feature>
<name>A0AAJ7BQN5_CEPCN</name>
<evidence type="ECO:0000313" key="7">
    <source>
        <dbReference type="Proteomes" id="UP000694920"/>
    </source>
</evidence>
<sequence>MILFYIFALVLTVHGGKLRTVHEWKYIDYEFVNSQHRQQAILSGEYNYTQCAIIDTDEARDGRKFLTIVKQKGVPASLVTVSKLYGPGGPLVSPYPDWSWASKNDCTGITGVYRVTIDACHRLWVLDTGVVGSDQVCPAQLLVFDLINDQLLRKITIPMKFATSSSSKRGLLVTPVVDSSKDCQVHNVYIADVEGYGLIVYDGTDIWRLESKVFKPDPNGVKFTIAGESFVLEDGILGMDLADKYSPHSKLLYFKPLGSFNQFAISTEALSQSRDKSVTYYKSNYKMPSQSAAQAFSSRGILFFGPTANTSLACWNYKKEFNQDNIVTVAQDEERLQFLSGMKVKRFPRRPEKVLMASNRYQKIMAGTMNFNEVNFRILEGPVQSLIADTNCVPSSNTEGKPLEGFSKTS</sequence>
<evidence type="ECO:0000256" key="5">
    <source>
        <dbReference type="ARBA" id="ARBA00023180"/>
    </source>
</evidence>
<dbReference type="GeneID" id="107265864"/>
<gene>
    <name evidence="8" type="primary">LOC107265864</name>
</gene>
<evidence type="ECO:0000256" key="6">
    <source>
        <dbReference type="SAM" id="SignalP"/>
    </source>
</evidence>
<keyword evidence="5" id="KW-0325">Glycoprotein</keyword>
<dbReference type="Proteomes" id="UP000694920">
    <property type="component" value="Unplaced"/>
</dbReference>
<evidence type="ECO:0000256" key="2">
    <source>
        <dbReference type="ARBA" id="ARBA00009127"/>
    </source>
</evidence>
<accession>A0AAJ7BQN5</accession>